<keyword evidence="4" id="KW-0547">Nucleotide-binding</keyword>
<organism evidence="10 11">
    <name type="scientific">Vairimorpha necatrix</name>
    <dbReference type="NCBI Taxonomy" id="6039"/>
    <lineage>
        <taxon>Eukaryota</taxon>
        <taxon>Fungi</taxon>
        <taxon>Fungi incertae sedis</taxon>
        <taxon>Microsporidia</taxon>
        <taxon>Nosematidae</taxon>
        <taxon>Vairimorpha</taxon>
    </lineage>
</organism>
<comment type="similarity">
    <text evidence="1">Belongs to the cytidylate kinase family. Type 1 subfamily.</text>
</comment>
<dbReference type="GO" id="GO:0005524">
    <property type="term" value="F:ATP binding"/>
    <property type="evidence" value="ECO:0007669"/>
    <property type="project" value="UniProtKB-KW"/>
</dbReference>
<dbReference type="NCBIfam" id="TIGR00017">
    <property type="entry name" value="cmk"/>
    <property type="match status" value="1"/>
</dbReference>
<dbReference type="InterPro" id="IPR011994">
    <property type="entry name" value="Cytidylate_kinase_dom"/>
</dbReference>
<dbReference type="Pfam" id="PF02224">
    <property type="entry name" value="Cytidylate_kin"/>
    <property type="match status" value="1"/>
</dbReference>
<protein>
    <recommendedName>
        <fullName evidence="2">(d)CMP kinase</fullName>
        <ecNumber evidence="2">2.7.4.25</ecNumber>
    </recommendedName>
</protein>
<evidence type="ECO:0000256" key="5">
    <source>
        <dbReference type="ARBA" id="ARBA00022777"/>
    </source>
</evidence>
<evidence type="ECO:0000256" key="1">
    <source>
        <dbReference type="ARBA" id="ARBA00009427"/>
    </source>
</evidence>
<proteinExistence type="inferred from homology"/>
<dbReference type="InterPro" id="IPR027417">
    <property type="entry name" value="P-loop_NTPase"/>
</dbReference>
<keyword evidence="11" id="KW-1185">Reference proteome</keyword>
<dbReference type="HAMAP" id="MF_00238">
    <property type="entry name" value="Cytidyl_kinase_type1"/>
    <property type="match status" value="1"/>
</dbReference>
<dbReference type="AlphaFoldDB" id="A0AAX4J8Z2"/>
<comment type="catalytic activity">
    <reaction evidence="8">
        <text>CMP + ATP = CDP + ADP</text>
        <dbReference type="Rhea" id="RHEA:11600"/>
        <dbReference type="ChEBI" id="CHEBI:30616"/>
        <dbReference type="ChEBI" id="CHEBI:58069"/>
        <dbReference type="ChEBI" id="CHEBI:60377"/>
        <dbReference type="ChEBI" id="CHEBI:456216"/>
        <dbReference type="EC" id="2.7.4.25"/>
    </reaction>
</comment>
<evidence type="ECO:0000256" key="2">
    <source>
        <dbReference type="ARBA" id="ARBA00012906"/>
    </source>
</evidence>
<dbReference type="CDD" id="cd02020">
    <property type="entry name" value="CMPK"/>
    <property type="match status" value="1"/>
</dbReference>
<dbReference type="InterPro" id="IPR003136">
    <property type="entry name" value="Cytidylate_kin"/>
</dbReference>
<reference evidence="10" key="1">
    <citation type="journal article" date="2024" name="BMC Genomics">
        <title>Functional annotation of a divergent genome using sequence and structure-based similarity.</title>
        <authorList>
            <person name="Svedberg D."/>
            <person name="Winiger R.R."/>
            <person name="Berg A."/>
            <person name="Sharma H."/>
            <person name="Tellgren-Roth C."/>
            <person name="Debrunner-Vossbrinck B.A."/>
            <person name="Vossbrinck C.R."/>
            <person name="Barandun J."/>
        </authorList>
    </citation>
    <scope>NUCLEOTIDE SEQUENCE</scope>
    <source>
        <strain evidence="10">Illinois isolate</strain>
    </source>
</reference>
<evidence type="ECO:0000256" key="6">
    <source>
        <dbReference type="ARBA" id="ARBA00022840"/>
    </source>
</evidence>
<keyword evidence="5 10" id="KW-0418">Kinase</keyword>
<dbReference type="Proteomes" id="UP001334084">
    <property type="component" value="Chromosome 1"/>
</dbReference>
<dbReference type="GeneID" id="90540217"/>
<dbReference type="KEGG" id="vnx:VNE69_01353"/>
<dbReference type="EMBL" id="CP142726">
    <property type="protein sequence ID" value="WUR02416.1"/>
    <property type="molecule type" value="Genomic_DNA"/>
</dbReference>
<keyword evidence="3" id="KW-0808">Transferase</keyword>
<keyword evidence="6" id="KW-0067">ATP-binding</keyword>
<gene>
    <name evidence="10" type="ORF">VNE69_01353</name>
</gene>
<dbReference type="Gene3D" id="3.40.50.300">
    <property type="entry name" value="P-loop containing nucleotide triphosphate hydrolases"/>
    <property type="match status" value="1"/>
</dbReference>
<dbReference type="RefSeq" id="XP_065328561.1">
    <property type="nucleotide sequence ID" value="XM_065472489.1"/>
</dbReference>
<feature type="domain" description="Cytidylate kinase" evidence="9">
    <location>
        <begin position="5"/>
        <end position="213"/>
    </location>
</feature>
<sequence length="217" mass="24624">MVYKIAIDGPAGSGKSTVTQLLRKKMGYKTINSGNIYRAITYILNKKFGEVDLTGEIVINFINNLKIKMVKDDLYYDGVNISPFLRTKKIDDLVSEVAKPLYIRKKAGLLQLEFIEDSESGLIIEGRDIGTNVLPDATLKIYLDADAKVRAKRRFNERPEVSYQKTLDDILARDLSDKTREHGRLIIADDAVVICTDNMTVEEVVENIYKIFNEKIK</sequence>
<evidence type="ECO:0000313" key="11">
    <source>
        <dbReference type="Proteomes" id="UP001334084"/>
    </source>
</evidence>
<accession>A0AAX4J8Z2</accession>
<name>A0AAX4J8Z2_9MICR</name>
<dbReference type="EC" id="2.7.4.25" evidence="2"/>
<comment type="catalytic activity">
    <reaction evidence="7">
        <text>dCMP + ATP = dCDP + ADP</text>
        <dbReference type="Rhea" id="RHEA:25094"/>
        <dbReference type="ChEBI" id="CHEBI:30616"/>
        <dbReference type="ChEBI" id="CHEBI:57566"/>
        <dbReference type="ChEBI" id="CHEBI:58593"/>
        <dbReference type="ChEBI" id="CHEBI:456216"/>
        <dbReference type="EC" id="2.7.4.25"/>
    </reaction>
</comment>
<evidence type="ECO:0000259" key="9">
    <source>
        <dbReference type="Pfam" id="PF02224"/>
    </source>
</evidence>
<evidence type="ECO:0000256" key="4">
    <source>
        <dbReference type="ARBA" id="ARBA00022741"/>
    </source>
</evidence>
<dbReference type="SUPFAM" id="SSF52540">
    <property type="entry name" value="P-loop containing nucleoside triphosphate hydrolases"/>
    <property type="match status" value="1"/>
</dbReference>
<evidence type="ECO:0000313" key="10">
    <source>
        <dbReference type="EMBL" id="WUR02416.1"/>
    </source>
</evidence>
<dbReference type="GO" id="GO:0006139">
    <property type="term" value="P:nucleobase-containing compound metabolic process"/>
    <property type="evidence" value="ECO:0007669"/>
    <property type="project" value="InterPro"/>
</dbReference>
<evidence type="ECO:0000256" key="7">
    <source>
        <dbReference type="ARBA" id="ARBA00047615"/>
    </source>
</evidence>
<dbReference type="GO" id="GO:0036431">
    <property type="term" value="F:dCMP kinase activity"/>
    <property type="evidence" value="ECO:0007669"/>
    <property type="project" value="InterPro"/>
</dbReference>
<evidence type="ECO:0000256" key="8">
    <source>
        <dbReference type="ARBA" id="ARBA00048478"/>
    </source>
</evidence>
<evidence type="ECO:0000256" key="3">
    <source>
        <dbReference type="ARBA" id="ARBA00022679"/>
    </source>
</evidence>